<dbReference type="SUPFAM" id="SSF57863">
    <property type="entry name" value="ArfGap/RecO-like zinc finger"/>
    <property type="match status" value="1"/>
</dbReference>
<keyword evidence="1" id="KW-0862">Zinc</keyword>
<dbReference type="Pfam" id="PF01412">
    <property type="entry name" value="ArfGap"/>
    <property type="match status" value="1"/>
</dbReference>
<gene>
    <name evidence="4" type="ORF">WJX73_000451</name>
</gene>
<dbReference type="PRINTS" id="PR00405">
    <property type="entry name" value="REVINTRACTNG"/>
</dbReference>
<keyword evidence="5" id="KW-1185">Reference proteome</keyword>
<keyword evidence="1" id="KW-0479">Metal-binding</keyword>
<feature type="region of interest" description="Disordered" evidence="2">
    <location>
        <begin position="312"/>
        <end position="355"/>
    </location>
</feature>
<feature type="region of interest" description="Disordered" evidence="2">
    <location>
        <begin position="172"/>
        <end position="206"/>
    </location>
</feature>
<evidence type="ECO:0000256" key="1">
    <source>
        <dbReference type="PROSITE-ProRule" id="PRU00288"/>
    </source>
</evidence>
<keyword evidence="1" id="KW-0863">Zinc-finger</keyword>
<reference evidence="4 5" key="1">
    <citation type="journal article" date="2024" name="Nat. Commun.">
        <title>Phylogenomics reveals the evolutionary origins of lichenization in chlorophyte algae.</title>
        <authorList>
            <person name="Puginier C."/>
            <person name="Libourel C."/>
            <person name="Otte J."/>
            <person name="Skaloud P."/>
            <person name="Haon M."/>
            <person name="Grisel S."/>
            <person name="Petersen M."/>
            <person name="Berrin J.G."/>
            <person name="Delaux P.M."/>
            <person name="Dal Grande F."/>
            <person name="Keller J."/>
        </authorList>
    </citation>
    <scope>NUCLEOTIDE SEQUENCE [LARGE SCALE GENOMIC DNA]</scope>
    <source>
        <strain evidence="4 5">SAG 2036</strain>
    </source>
</reference>
<dbReference type="CDD" id="cd08838">
    <property type="entry name" value="ArfGap_AGFG"/>
    <property type="match status" value="1"/>
</dbReference>
<dbReference type="Proteomes" id="UP001465755">
    <property type="component" value="Unassembled WGS sequence"/>
</dbReference>
<dbReference type="InterPro" id="IPR001164">
    <property type="entry name" value="ArfGAP_dom"/>
</dbReference>
<dbReference type="PANTHER" id="PTHR46085">
    <property type="entry name" value="ARFGAP/RECO-RELATED"/>
    <property type="match status" value="1"/>
</dbReference>
<accession>A0AAW1NZD7</accession>
<protein>
    <recommendedName>
        <fullName evidence="3">Arf-GAP domain-containing protein</fullName>
    </recommendedName>
</protein>
<feature type="compositionally biased region" description="Polar residues" evidence="2">
    <location>
        <begin position="194"/>
        <end position="206"/>
    </location>
</feature>
<dbReference type="GO" id="GO:0008270">
    <property type="term" value="F:zinc ion binding"/>
    <property type="evidence" value="ECO:0007669"/>
    <property type="project" value="UniProtKB-KW"/>
</dbReference>
<dbReference type="AlphaFoldDB" id="A0AAW1NZD7"/>
<dbReference type="InterPro" id="IPR038508">
    <property type="entry name" value="ArfGAP_dom_sf"/>
</dbReference>
<proteinExistence type="predicted"/>
<name>A0AAW1NZD7_9CHLO</name>
<dbReference type="SMART" id="SM00105">
    <property type="entry name" value="ArfGap"/>
    <property type="match status" value="1"/>
</dbReference>
<evidence type="ECO:0000313" key="5">
    <source>
        <dbReference type="Proteomes" id="UP001465755"/>
    </source>
</evidence>
<dbReference type="PROSITE" id="PS50115">
    <property type="entry name" value="ARFGAP"/>
    <property type="match status" value="1"/>
</dbReference>
<evidence type="ECO:0000313" key="4">
    <source>
        <dbReference type="EMBL" id="KAK9802881.1"/>
    </source>
</evidence>
<dbReference type="InterPro" id="IPR037278">
    <property type="entry name" value="ARFGAP/RecO"/>
</dbReference>
<feature type="region of interest" description="Disordered" evidence="2">
    <location>
        <begin position="404"/>
        <end position="445"/>
    </location>
</feature>
<dbReference type="Gene3D" id="1.10.220.150">
    <property type="entry name" value="Arf GTPase activating protein"/>
    <property type="match status" value="1"/>
</dbReference>
<evidence type="ECO:0000256" key="2">
    <source>
        <dbReference type="SAM" id="MobiDB-lite"/>
    </source>
</evidence>
<feature type="compositionally biased region" description="Low complexity" evidence="2">
    <location>
        <begin position="183"/>
        <end position="193"/>
    </location>
</feature>
<evidence type="ECO:0000259" key="3">
    <source>
        <dbReference type="PROSITE" id="PS50115"/>
    </source>
</evidence>
<dbReference type="InterPro" id="IPR044820">
    <property type="entry name" value="AGD14-like"/>
</dbReference>
<feature type="region of interest" description="Disordered" evidence="2">
    <location>
        <begin position="253"/>
        <end position="276"/>
    </location>
</feature>
<feature type="domain" description="Arf-GAP" evidence="3">
    <location>
        <begin position="10"/>
        <end position="135"/>
    </location>
</feature>
<dbReference type="PANTHER" id="PTHR46085:SF3">
    <property type="entry name" value="ARF GTPASE ACTIVATING PROTEIN"/>
    <property type="match status" value="1"/>
</dbReference>
<dbReference type="GO" id="GO:0005096">
    <property type="term" value="F:GTPase activator activity"/>
    <property type="evidence" value="ECO:0007669"/>
    <property type="project" value="InterPro"/>
</dbReference>
<feature type="compositionally biased region" description="Polar residues" evidence="2">
    <location>
        <begin position="418"/>
        <end position="434"/>
    </location>
</feature>
<dbReference type="EMBL" id="JALJOQ010000065">
    <property type="protein sequence ID" value="KAK9802881.1"/>
    <property type="molecule type" value="Genomic_DNA"/>
</dbReference>
<organism evidence="4 5">
    <name type="scientific">Symbiochloris irregularis</name>
    <dbReference type="NCBI Taxonomy" id="706552"/>
    <lineage>
        <taxon>Eukaryota</taxon>
        <taxon>Viridiplantae</taxon>
        <taxon>Chlorophyta</taxon>
        <taxon>core chlorophytes</taxon>
        <taxon>Trebouxiophyceae</taxon>
        <taxon>Trebouxiales</taxon>
        <taxon>Trebouxiaceae</taxon>
        <taxon>Symbiochloris</taxon>
    </lineage>
</organism>
<feature type="compositionally biased region" description="Polar residues" evidence="2">
    <location>
        <begin position="172"/>
        <end position="182"/>
    </location>
</feature>
<comment type="caution">
    <text evidence="4">The sequence shown here is derived from an EMBL/GenBank/DDBJ whole genome shotgun (WGS) entry which is preliminary data.</text>
</comment>
<sequence>MTSRLDAKHEKILKGLLKEADNRACANCGSLGPQYVVTDFNIFVCSICSGVHREFNHRCKGITMATFKPDEVVAVQQGGNAVALAQYLAKWSPRDLPKPTDRRPDQIKSWIDAVYKQKRFYDSSGFVVPARPVTRTSSAGSSRGSEIRVAEIPVARPVSELLGSEPIRLQVTPSNSAVNSPTAGGAARAQAQANSSLPSGTSNGSNAYQRACRISRASDTDSAAAASSHAAAATDATTAASISTACAGFVLGSAPQQPAQRPPQQPPQQEQPKPAMKELPSDLFTEFKAPPPGMFMPPHAAQMYAGAYGARPGQPTPYGTPMQSPQGGAGGLQQQNGPFPGAGFPPHQQHMYGPSGFPQAAAASVADPFSGIVPGLRSALPQVQQQQQAPAFPSAFAQHPAHVAQGATPAASPARGSMFSSDLGQGSFDAQQGGSAAVKSGNPFA</sequence>